<protein>
    <submittedName>
        <fullName evidence="1">Uncharacterized protein</fullName>
    </submittedName>
</protein>
<evidence type="ECO:0000313" key="2">
    <source>
        <dbReference type="Proteomes" id="UP000023762"/>
    </source>
</evidence>
<sequence>MLGDKNVRFVESNLQHLREQNLKICREIRRLPYLLMRKCHLIGATRPNGDFQVKVSKTHLDVDVFSSRGLGQRDNTLSQEQMMGIFPVSESEIPNILPLVAGKSLWMVKCKLSREMLQKNSTLKDLICSSRMTDDIKITLYCFINPEHSQFFFKEVHSKSLGPEFKTIPNFLQRAQLLYVRVRGTQEDKEFCELHVLKDIVNLKADFFVRDERKVFGEKKWWVVRSMSCSDNPPLGAEGEVSRSKEKTGRQQAAIVVAGLQNLSVCLESAISKDEDLSRSSSRK</sequence>
<accession>X5GKJ8</accession>
<proteinExistence type="predicted"/>
<dbReference type="OrthoDB" id="7163362at2"/>
<gene>
    <name evidence="1" type="ORF">EHF_0621</name>
</gene>
<dbReference type="Pfam" id="PF11224">
    <property type="entry name" value="DUF3023"/>
    <property type="match status" value="1"/>
</dbReference>
<dbReference type="RefSeq" id="WP_044194964.1">
    <property type="nucleotide sequence ID" value="NZ_CP007474.1"/>
</dbReference>
<dbReference type="Proteomes" id="UP000023762">
    <property type="component" value="Chromosome"/>
</dbReference>
<keyword evidence="2" id="KW-1185">Reference proteome</keyword>
<evidence type="ECO:0000313" key="1">
    <source>
        <dbReference type="EMBL" id="AHX04666.1"/>
    </source>
</evidence>
<dbReference type="HOGENOM" id="CLU_936068_0_0_5"/>
<dbReference type="EMBL" id="CP007474">
    <property type="protein sequence ID" value="AHX04666.1"/>
    <property type="molecule type" value="Genomic_DNA"/>
</dbReference>
<name>X5GKJ8_9RICK</name>
<dbReference type="KEGG" id="ehh:EHF_0621"/>
<dbReference type="AlphaFoldDB" id="X5GKJ8"/>
<dbReference type="InterPro" id="IPR021387">
    <property type="entry name" value="DUF3023"/>
</dbReference>
<reference evidence="1 2" key="1">
    <citation type="submission" date="2014-03" db="EMBL/GenBank/DDBJ databases">
        <title>Sequencing and Comparison of Genomes and Transcriptome Profiles of Human Ehrlichiosis Agents.</title>
        <authorList>
            <person name="Lin M."/>
            <person name="Daugherty S.C."/>
            <person name="Nagaraj S."/>
            <person name="Cheng Z."/>
            <person name="Xiong Q."/>
            <person name="Lin F.-Y."/>
            <person name="Sengamalay N."/>
            <person name="Ott S."/>
            <person name="Godinez A."/>
            <person name="Tallon L.J."/>
            <person name="Sadzewicz L."/>
            <person name="Fraser C.M."/>
            <person name="Dunning Hotopp J.C."/>
            <person name="Rikihisa Y."/>
        </authorList>
    </citation>
    <scope>NUCLEOTIDE SEQUENCE [LARGE SCALE GENOMIC DNA]</scope>
    <source>
        <strain evidence="1 2">HF</strain>
    </source>
</reference>
<organism evidence="1 2">
    <name type="scientific">Ehrlichia japonica</name>
    <dbReference type="NCBI Taxonomy" id="391036"/>
    <lineage>
        <taxon>Bacteria</taxon>
        <taxon>Pseudomonadati</taxon>
        <taxon>Pseudomonadota</taxon>
        <taxon>Alphaproteobacteria</taxon>
        <taxon>Rickettsiales</taxon>
        <taxon>Anaplasmataceae</taxon>
        <taxon>Ehrlichia</taxon>
    </lineage>
</organism>